<dbReference type="InterPro" id="IPR010046">
    <property type="entry name" value="Mopterin_OxRdtse_a_bac"/>
</dbReference>
<name>A0AAC9P8E0_9PROT</name>
<evidence type="ECO:0000256" key="5">
    <source>
        <dbReference type="ARBA" id="ARBA00022505"/>
    </source>
</evidence>
<dbReference type="InterPro" id="IPR006656">
    <property type="entry name" value="Mopterin_OxRdtase"/>
</dbReference>
<keyword evidence="6" id="KW-0479">Metal-binding</keyword>
<dbReference type="EC" id="1.2.1.2" evidence="11"/>
<dbReference type="SUPFAM" id="SSF53706">
    <property type="entry name" value="Formate dehydrogenase/DMSO reductase, domains 1-3"/>
    <property type="match status" value="1"/>
</dbReference>
<comment type="cofactor">
    <cofactor evidence="2">
        <name>[4Fe-4S] cluster</name>
        <dbReference type="ChEBI" id="CHEBI:49883"/>
    </cofactor>
</comment>
<evidence type="ECO:0000256" key="6">
    <source>
        <dbReference type="ARBA" id="ARBA00022723"/>
    </source>
</evidence>
<dbReference type="SUPFAM" id="SSF50692">
    <property type="entry name" value="ADC-like"/>
    <property type="match status" value="1"/>
</dbReference>
<evidence type="ECO:0000256" key="7">
    <source>
        <dbReference type="ARBA" id="ARBA00023002"/>
    </source>
</evidence>
<keyword evidence="9" id="KW-0411">Iron-sulfur</keyword>
<evidence type="ECO:0000256" key="3">
    <source>
        <dbReference type="ARBA" id="ARBA00010312"/>
    </source>
</evidence>
<proteinExistence type="inferred from homology"/>
<evidence type="ECO:0000313" key="12">
    <source>
        <dbReference type="Proteomes" id="UP000182373"/>
    </source>
</evidence>
<dbReference type="CDD" id="cd02787">
    <property type="entry name" value="MopB_CT_ydeP"/>
    <property type="match status" value="1"/>
</dbReference>
<dbReference type="RefSeq" id="WP_072572206.1">
    <property type="nucleotide sequence ID" value="NZ_CP018191.1"/>
</dbReference>
<protein>
    <submittedName>
        <fullName evidence="11">NAD-dependent formate dehydrogenase alpha subunit</fullName>
        <ecNumber evidence="11">1.2.1.2</ecNumber>
    </submittedName>
</protein>
<dbReference type="GO" id="GO:0008863">
    <property type="term" value="F:formate dehydrogenase (NAD+) activity"/>
    <property type="evidence" value="ECO:0007669"/>
    <property type="project" value="InterPro"/>
</dbReference>
<keyword evidence="8" id="KW-0408">Iron</keyword>
<dbReference type="GO" id="GO:0016020">
    <property type="term" value="C:membrane"/>
    <property type="evidence" value="ECO:0007669"/>
    <property type="project" value="TreeGrafter"/>
</dbReference>
<dbReference type="EMBL" id="CP018191">
    <property type="protein sequence ID" value="APH54065.1"/>
    <property type="molecule type" value="Genomic_DNA"/>
</dbReference>
<dbReference type="InterPro" id="IPR050123">
    <property type="entry name" value="Prok_molybdopt-oxidoreductase"/>
</dbReference>
<evidence type="ECO:0000256" key="1">
    <source>
        <dbReference type="ARBA" id="ARBA00001942"/>
    </source>
</evidence>
<dbReference type="Gene3D" id="3.40.50.740">
    <property type="match status" value="1"/>
</dbReference>
<evidence type="ECO:0000256" key="9">
    <source>
        <dbReference type="ARBA" id="ARBA00023014"/>
    </source>
</evidence>
<evidence type="ECO:0000256" key="2">
    <source>
        <dbReference type="ARBA" id="ARBA00001966"/>
    </source>
</evidence>
<dbReference type="AlphaFoldDB" id="A0AAC9P8E0"/>
<keyword evidence="5" id="KW-0500">Molybdenum</keyword>
<dbReference type="GO" id="GO:0030151">
    <property type="term" value="F:molybdenum ion binding"/>
    <property type="evidence" value="ECO:0007669"/>
    <property type="project" value="InterPro"/>
</dbReference>
<dbReference type="PIRSF" id="PIRSF000144">
    <property type="entry name" value="CbbBc"/>
    <property type="match status" value="1"/>
</dbReference>
<sequence length="784" mass="86633">MAAKPKIKPYHGPAGGIGALEAVEKHLCRQKIFLSGNKALLSMNKPEGFDCPGCGWPDPKHTSSFEYCENGAKAVAWEATKKRVTLDFFARHTVTELLGWSDYELEDAGRLTHPMIYDRATDKYTPISWDDAFRTIGDALNRLPDPNQAEFYTSGRASNEAAFLFQLFVRAYGTNNFPDCSNMCHESTSVALPDSIGVAKGTVQLDDFEKAEAIFIFGQNPGTNSPRMLNDLRAAAKRGAKIVSFNPIRERSLERFASPQHLGDLIKPVSISSHYYQVRIGGDMAAVKGMMKVVLEADDAARAAGQPRVLDVEFIETHTHGFEAVEADIRATDWKEIERASGLSRAQIEEAASIYIQAKSCIAVWGMGITQHRTGVANIQQIINLLLMRGNMGRPGAGACPVRGHSNVQGDRTVGIYEKPKPAFLDGLQRAFGFNPPREHGHDVGEAIDAMFEGHARAFIGLGGNFSLAVPDTERVAEAMRRLDLNVQIATKLNRGHLVVCDTSLLLPCLGRTEIDFQSSGPQMVTVEDSMSNVHASGGLNMPASEHLRSEVAIICGIAQATLKGRYNIPWQSYSEDYDRIRDAIEAVMPELFTGFNQKIRQPGGFRLYSPVDYRQWNTPNGKANFLVHEGIDENEMPQDRADVLELATIRSHDQYNTTVYGLDDRYRGVFGQRMVVFINAVDRERLGFEEGAIVAMRTVSEDGLERRVGGFRLVDYDIPAGCCAAYYPETNPLIPAKRRALRSNTPTSKSVPVVFEAWNGEWDDRPNPELASVQTHVMAVAAE</sequence>
<feature type="domain" description="Molybdopterin oxidoreductase" evidence="10">
    <location>
        <begin position="110"/>
        <end position="484"/>
    </location>
</feature>
<gene>
    <name evidence="11" type="ORF">GbCGDNIH9_0813</name>
</gene>
<evidence type="ECO:0000256" key="8">
    <source>
        <dbReference type="ARBA" id="ARBA00023004"/>
    </source>
</evidence>
<dbReference type="Gene3D" id="3.40.228.10">
    <property type="entry name" value="Dimethylsulfoxide Reductase, domain 2"/>
    <property type="match status" value="1"/>
</dbReference>
<dbReference type="InterPro" id="IPR037951">
    <property type="entry name" value="MopB_CT_YdeP"/>
</dbReference>
<keyword evidence="4" id="KW-0004">4Fe-4S</keyword>
<dbReference type="InterPro" id="IPR009010">
    <property type="entry name" value="Asp_de-COase-like_dom_sf"/>
</dbReference>
<evidence type="ECO:0000313" key="11">
    <source>
        <dbReference type="EMBL" id="APH54065.1"/>
    </source>
</evidence>
<comment type="cofactor">
    <cofactor evidence="1">
        <name>Mo-bis(molybdopterin guanine dinucleotide)</name>
        <dbReference type="ChEBI" id="CHEBI:60539"/>
    </cofactor>
</comment>
<dbReference type="NCBIfam" id="TIGR01701">
    <property type="entry name" value="Fdhalpha-like"/>
    <property type="match status" value="1"/>
</dbReference>
<reference evidence="12" key="1">
    <citation type="submission" date="2016-11" db="EMBL/GenBank/DDBJ databases">
        <title>Comparative genomic and phenotypic analysis of Granulibacter bethesdensis clinical isolates from patients with chronic granulomatous disease.</title>
        <authorList>
            <person name="Zarember K.A."/>
            <person name="Porcella S.F."/>
            <person name="Chu J."/>
            <person name="Ding L."/>
            <person name="Dahlstrom E."/>
            <person name="Barbian K."/>
            <person name="Martens C."/>
            <person name="Sykora L."/>
            <person name="Kramer S."/>
            <person name="Pettinato A.M."/>
            <person name="Hong H."/>
            <person name="Wald G."/>
            <person name="Berg L.J."/>
            <person name="Rogge L.S."/>
            <person name="Greenberg D.E."/>
            <person name="Falcone E.L."/>
            <person name="Neves J.F."/>
            <person name="Simoes M.J."/>
            <person name="Casal M."/>
            <person name="Rodriguez-Lopez F.C."/>
            <person name="Zelazny A."/>
            <person name="Gallin J.I."/>
            <person name="Holland S.M."/>
        </authorList>
    </citation>
    <scope>NUCLEOTIDE SEQUENCE [LARGE SCALE GENOMIC DNA]</scope>
    <source>
        <strain evidence="12">NIH9.1</strain>
    </source>
</reference>
<dbReference type="GO" id="GO:0051539">
    <property type="term" value="F:4 iron, 4 sulfur cluster binding"/>
    <property type="evidence" value="ECO:0007669"/>
    <property type="project" value="UniProtKB-KW"/>
</dbReference>
<evidence type="ECO:0000256" key="4">
    <source>
        <dbReference type="ARBA" id="ARBA00022485"/>
    </source>
</evidence>
<evidence type="ECO:0000259" key="10">
    <source>
        <dbReference type="Pfam" id="PF00384"/>
    </source>
</evidence>
<accession>A0AAC9P8E0</accession>
<dbReference type="Proteomes" id="UP000182373">
    <property type="component" value="Chromosome"/>
</dbReference>
<dbReference type="InterPro" id="IPR041953">
    <property type="entry name" value="YdeP_MopB"/>
</dbReference>
<dbReference type="Pfam" id="PF00384">
    <property type="entry name" value="Molybdopterin"/>
    <property type="match status" value="1"/>
</dbReference>
<dbReference type="CDD" id="cd02767">
    <property type="entry name" value="MopB_ydeP"/>
    <property type="match status" value="1"/>
</dbReference>
<dbReference type="PANTHER" id="PTHR43105:SF4">
    <property type="entry name" value="PROTEIN YDEP"/>
    <property type="match status" value="1"/>
</dbReference>
<comment type="similarity">
    <text evidence="3">Belongs to the prokaryotic molybdopterin-containing oxidoreductase family.</text>
</comment>
<organism evidence="11 12">
    <name type="scientific">Granulibacter bethesdensis</name>
    <dbReference type="NCBI Taxonomy" id="364410"/>
    <lineage>
        <taxon>Bacteria</taxon>
        <taxon>Pseudomonadati</taxon>
        <taxon>Pseudomonadota</taxon>
        <taxon>Alphaproteobacteria</taxon>
        <taxon>Acetobacterales</taxon>
        <taxon>Acetobacteraceae</taxon>
        <taxon>Granulibacter</taxon>
    </lineage>
</organism>
<dbReference type="PANTHER" id="PTHR43105">
    <property type="entry name" value="RESPIRATORY NITRATE REDUCTASE"/>
    <property type="match status" value="1"/>
</dbReference>
<keyword evidence="7 11" id="KW-0560">Oxidoreductase</keyword>